<name>F3KJX6_9ARCH</name>
<dbReference type="SMART" id="SM00448">
    <property type="entry name" value="REC"/>
    <property type="match status" value="1"/>
</dbReference>
<dbReference type="PANTHER" id="PTHR43228:SF1">
    <property type="entry name" value="TWO-COMPONENT RESPONSE REGULATOR ARR22"/>
    <property type="match status" value="1"/>
</dbReference>
<dbReference type="CDD" id="cd00156">
    <property type="entry name" value="REC"/>
    <property type="match status" value="1"/>
</dbReference>
<evidence type="ECO:0000259" key="1">
    <source>
        <dbReference type="PROSITE" id="PS50110"/>
    </source>
</evidence>
<feature type="domain" description="Response regulatory" evidence="1">
    <location>
        <begin position="3"/>
        <end position="118"/>
    </location>
</feature>
<dbReference type="InterPro" id="IPR052048">
    <property type="entry name" value="ST_Response_Regulator"/>
</dbReference>
<dbReference type="PROSITE" id="PS50110">
    <property type="entry name" value="RESPONSE_REGULATORY"/>
    <property type="match status" value="1"/>
</dbReference>
<dbReference type="Gene3D" id="3.40.50.2300">
    <property type="match status" value="1"/>
</dbReference>
<dbReference type="PANTHER" id="PTHR43228">
    <property type="entry name" value="TWO-COMPONENT RESPONSE REGULATOR"/>
    <property type="match status" value="1"/>
</dbReference>
<dbReference type="Proteomes" id="UP000004348">
    <property type="component" value="Chromosome"/>
</dbReference>
<gene>
    <name evidence="2" type="ORF">Nlim_0785</name>
</gene>
<dbReference type="AlphaFoldDB" id="F3KJX6"/>
<sequence>MITAIVIDDDKNTVGVFSEYLELEGIEVIGKGYDGKEAVELYVKLNPDVIFLDVMMDGFDGLYALEKIREINNNANVIMVTADITEDTYKKMTGLKASAIIFKPYEIDALRKVIKDLVYLTKKI</sequence>
<dbReference type="SUPFAM" id="SSF52172">
    <property type="entry name" value="CheY-like"/>
    <property type="match status" value="1"/>
</dbReference>
<dbReference type="HOGENOM" id="CLU_000445_69_15_2"/>
<organism evidence="2">
    <name type="scientific">Candidatus Nitrosarchaeum limnium SFB1</name>
    <dbReference type="NCBI Taxonomy" id="886738"/>
    <lineage>
        <taxon>Archaea</taxon>
        <taxon>Nitrososphaerota</taxon>
        <taxon>Nitrososphaeria</taxon>
        <taxon>Nitrosopumilales</taxon>
        <taxon>Nitrosopumilaceae</taxon>
        <taxon>Nitrosarchaeum</taxon>
    </lineage>
</organism>
<evidence type="ECO:0000313" key="2">
    <source>
        <dbReference type="EMBL" id="EGG42340.1"/>
    </source>
</evidence>
<protein>
    <submittedName>
        <fullName evidence="2">Response regulator receiver protein</fullName>
    </submittedName>
</protein>
<dbReference type="Pfam" id="PF00072">
    <property type="entry name" value="Response_reg"/>
    <property type="match status" value="1"/>
</dbReference>
<dbReference type="InterPro" id="IPR001789">
    <property type="entry name" value="Sig_transdc_resp-reg_receiver"/>
</dbReference>
<dbReference type="EMBL" id="AEGP01000030">
    <property type="protein sequence ID" value="EGG42340.1"/>
    <property type="molecule type" value="Genomic_DNA"/>
</dbReference>
<reference evidence="2" key="1">
    <citation type="journal article" date="2011" name="PLoS ONE">
        <title>Genome of a low-salinity ammonia-oxidizing archaeon determined by single-cell and metagenomic analysis.</title>
        <authorList>
            <person name="Blainey P.C."/>
            <person name="Mosier A.C."/>
            <person name="Potanina A."/>
            <person name="Francis C.A."/>
            <person name="Quake S.R."/>
        </authorList>
    </citation>
    <scope>NUCLEOTIDE SEQUENCE [LARGE SCALE GENOMIC DNA]</scope>
    <source>
        <strain evidence="2">SFB1</strain>
    </source>
</reference>
<comment type="caution">
    <text evidence="2">The sequence shown here is derived from an EMBL/GenBank/DDBJ whole genome shotgun (WGS) entry which is preliminary data.</text>
</comment>
<dbReference type="InterPro" id="IPR011006">
    <property type="entry name" value="CheY-like_superfamily"/>
</dbReference>
<proteinExistence type="predicted"/>
<accession>F3KJX6</accession>
<dbReference type="GO" id="GO:0000160">
    <property type="term" value="P:phosphorelay signal transduction system"/>
    <property type="evidence" value="ECO:0007669"/>
    <property type="project" value="InterPro"/>
</dbReference>
<dbReference type="STRING" id="886738.Nlim_0785"/>